<feature type="non-terminal residue" evidence="1">
    <location>
        <position position="1"/>
    </location>
</feature>
<dbReference type="AlphaFoldDB" id="A0ABD6F0K5"/>
<evidence type="ECO:0000313" key="2">
    <source>
        <dbReference type="Proteomes" id="UP001608902"/>
    </source>
</evidence>
<dbReference type="Proteomes" id="UP001608902">
    <property type="component" value="Unassembled WGS sequence"/>
</dbReference>
<comment type="caution">
    <text evidence="1">The sequence shown here is derived from an EMBL/GenBank/DDBJ whole genome shotgun (WGS) entry which is preliminary data.</text>
</comment>
<organism evidence="1 2">
    <name type="scientific">Gnathostoma spinigerum</name>
    <dbReference type="NCBI Taxonomy" id="75299"/>
    <lineage>
        <taxon>Eukaryota</taxon>
        <taxon>Metazoa</taxon>
        <taxon>Ecdysozoa</taxon>
        <taxon>Nematoda</taxon>
        <taxon>Chromadorea</taxon>
        <taxon>Rhabditida</taxon>
        <taxon>Spirurina</taxon>
        <taxon>Gnathostomatomorpha</taxon>
        <taxon>Gnathostomatoidea</taxon>
        <taxon>Gnathostomatidae</taxon>
        <taxon>Gnathostoma</taxon>
    </lineage>
</organism>
<protein>
    <submittedName>
        <fullName evidence="1">Uncharacterized protein</fullName>
    </submittedName>
</protein>
<evidence type="ECO:0000313" key="1">
    <source>
        <dbReference type="EMBL" id="MFH4985062.1"/>
    </source>
</evidence>
<sequence>SSDILVRNAVILKQWGKSLHWLHPVTFKFGAVKNNEYWYECRRGLGEAKAYSNGKCHCDVFRQSQYSVL</sequence>
<keyword evidence="2" id="KW-1185">Reference proteome</keyword>
<proteinExistence type="predicted"/>
<reference evidence="1 2" key="1">
    <citation type="submission" date="2024-08" db="EMBL/GenBank/DDBJ databases">
        <title>Gnathostoma spinigerum genome.</title>
        <authorList>
            <person name="Gonzalez-Bertolin B."/>
            <person name="Monzon S."/>
            <person name="Zaballos A."/>
            <person name="Jimenez P."/>
            <person name="Dekumyoy P."/>
            <person name="Varona S."/>
            <person name="Cuesta I."/>
            <person name="Sumanam S."/>
            <person name="Adisakwattana P."/>
            <person name="Gasser R.B."/>
            <person name="Hernandez-Gonzalez A."/>
            <person name="Young N.D."/>
            <person name="Perteguer M.J."/>
        </authorList>
    </citation>
    <scope>NUCLEOTIDE SEQUENCE [LARGE SCALE GENOMIC DNA]</scope>
    <source>
        <strain evidence="1">AL3</strain>
        <tissue evidence="1">Liver</tissue>
    </source>
</reference>
<dbReference type="EMBL" id="JBGFUD010029229">
    <property type="protein sequence ID" value="MFH4985062.1"/>
    <property type="molecule type" value="Genomic_DNA"/>
</dbReference>
<gene>
    <name evidence="1" type="ORF">AB6A40_011771</name>
</gene>
<name>A0ABD6F0K5_9BILA</name>
<accession>A0ABD6F0K5</accession>